<reference evidence="1" key="1">
    <citation type="submission" date="2021-02" db="EMBL/GenBank/DDBJ databases">
        <authorList>
            <person name="Nowell W R."/>
        </authorList>
    </citation>
    <scope>NUCLEOTIDE SEQUENCE</scope>
</reference>
<dbReference type="Proteomes" id="UP000663834">
    <property type="component" value="Unassembled WGS sequence"/>
</dbReference>
<dbReference type="EMBL" id="CAJNOW010000750">
    <property type="protein sequence ID" value="CAF1290788.1"/>
    <property type="molecule type" value="Genomic_DNA"/>
</dbReference>
<evidence type="ECO:0000313" key="1">
    <source>
        <dbReference type="EMBL" id="CAF1290788.1"/>
    </source>
</evidence>
<gene>
    <name evidence="1" type="ORF">KQP761_LOCUS4266</name>
</gene>
<name>A0A815CYN2_9BILA</name>
<proteinExistence type="predicted"/>
<evidence type="ECO:0000313" key="2">
    <source>
        <dbReference type="Proteomes" id="UP000663834"/>
    </source>
</evidence>
<accession>A0A815CYN2</accession>
<organism evidence="1 2">
    <name type="scientific">Rotaria magnacalcarata</name>
    <dbReference type="NCBI Taxonomy" id="392030"/>
    <lineage>
        <taxon>Eukaryota</taxon>
        <taxon>Metazoa</taxon>
        <taxon>Spiralia</taxon>
        <taxon>Gnathifera</taxon>
        <taxon>Rotifera</taxon>
        <taxon>Eurotatoria</taxon>
        <taxon>Bdelloidea</taxon>
        <taxon>Philodinida</taxon>
        <taxon>Philodinidae</taxon>
        <taxon>Rotaria</taxon>
    </lineage>
</organism>
<dbReference type="AlphaFoldDB" id="A0A815CYN2"/>
<comment type="caution">
    <text evidence="1">The sequence shown here is derived from an EMBL/GenBank/DDBJ whole genome shotgun (WGS) entry which is preliminary data.</text>
</comment>
<feature type="non-terminal residue" evidence="1">
    <location>
        <position position="1"/>
    </location>
</feature>
<protein>
    <submittedName>
        <fullName evidence="1">Uncharacterized protein</fullName>
    </submittedName>
</protein>
<sequence length="100" mass="10989">CQSKQNKSTAMKTNMVIKQSTTDSANYTHISNAANTASGLSPFYNDIGGSGRGSGRVGKIGYVAYLAFNTHRSEDGRIKRPKIQQNIRFLYSVNIETKNI</sequence>